<proteinExistence type="predicted"/>
<dbReference type="Pfam" id="PF13468">
    <property type="entry name" value="Glyoxalase_3"/>
    <property type="match status" value="1"/>
</dbReference>
<reference evidence="2 3" key="1">
    <citation type="submission" date="2015-03" db="EMBL/GenBank/DDBJ databases">
        <title>Genome Sequence of Kiloniella spongiae MEBiC09566, isolated from a marine sponge.</title>
        <authorList>
            <person name="Shao Z."/>
            <person name="Wang L."/>
            <person name="Li X."/>
        </authorList>
    </citation>
    <scope>NUCLEOTIDE SEQUENCE [LARGE SCALE GENOMIC DNA]</scope>
    <source>
        <strain evidence="2 3">MEBiC09566</strain>
    </source>
</reference>
<dbReference type="PANTHER" id="PTHR40265">
    <property type="entry name" value="BLL2707 PROTEIN"/>
    <property type="match status" value="1"/>
</dbReference>
<sequence length="290" mass="32454">MLFSSSLKGIDHLLIGVQQLEEARHLYLRLGFRLTPRGRHIGWGTANYCIMFPNDYLELIGIVDKSQDTNGLDVFLETGQGGLGLAFRSEDIGQTAACLQKIGVPIDGPKDLKRILELEHGDVMPAFELLRYDSQVSPKVSSFVCDHKTPDVVWQKQWLEHANGACGIRRVVYATVNPSDVITKYSEFFGEDAVIVADGCIDVLVSERKQVLRFIAPEDISRFYPGIEPKDLSLDSYMIAFHLWVEDLNATQAYFDQYRVGYQKEGDSRISVQGNDACGVIVAFDVPNES</sequence>
<dbReference type="STRING" id="1489064.WH96_01615"/>
<dbReference type="OrthoDB" id="9812467at2"/>
<dbReference type="RefSeq" id="WP_047762374.1">
    <property type="nucleotide sequence ID" value="NZ_LAQL01000002.1"/>
</dbReference>
<comment type="caution">
    <text evidence="2">The sequence shown here is derived from an EMBL/GenBank/DDBJ whole genome shotgun (WGS) entry which is preliminary data.</text>
</comment>
<evidence type="ECO:0000313" key="3">
    <source>
        <dbReference type="Proteomes" id="UP000035444"/>
    </source>
</evidence>
<evidence type="ECO:0000259" key="1">
    <source>
        <dbReference type="Pfam" id="PF13468"/>
    </source>
</evidence>
<keyword evidence="3" id="KW-1185">Reference proteome</keyword>
<dbReference type="InterPro" id="IPR029068">
    <property type="entry name" value="Glyas_Bleomycin-R_OHBP_Dase"/>
</dbReference>
<feature type="domain" description="Glyoxalase-like" evidence="1">
    <location>
        <begin position="10"/>
        <end position="187"/>
    </location>
</feature>
<gene>
    <name evidence="2" type="ORF">WH96_01615</name>
</gene>
<accession>A0A0H2MIK9</accession>
<dbReference type="InterPro" id="IPR025870">
    <property type="entry name" value="Glyoxalase-like_dom"/>
</dbReference>
<dbReference type="PANTHER" id="PTHR40265:SF1">
    <property type="entry name" value="GLYOXALASE-LIKE DOMAIN-CONTAINING PROTEIN"/>
    <property type="match status" value="1"/>
</dbReference>
<dbReference type="Gene3D" id="3.10.180.10">
    <property type="entry name" value="2,3-Dihydroxybiphenyl 1,2-Dioxygenase, domain 1"/>
    <property type="match status" value="1"/>
</dbReference>
<evidence type="ECO:0000313" key="2">
    <source>
        <dbReference type="EMBL" id="KLN62248.1"/>
    </source>
</evidence>
<organism evidence="2 3">
    <name type="scientific">Kiloniella spongiae</name>
    <dbReference type="NCBI Taxonomy" id="1489064"/>
    <lineage>
        <taxon>Bacteria</taxon>
        <taxon>Pseudomonadati</taxon>
        <taxon>Pseudomonadota</taxon>
        <taxon>Alphaproteobacteria</taxon>
        <taxon>Rhodospirillales</taxon>
        <taxon>Kiloniellaceae</taxon>
        <taxon>Kiloniella</taxon>
    </lineage>
</organism>
<name>A0A0H2MIK9_9PROT</name>
<dbReference type="Proteomes" id="UP000035444">
    <property type="component" value="Unassembled WGS sequence"/>
</dbReference>
<dbReference type="AlphaFoldDB" id="A0A0H2MIK9"/>
<protein>
    <recommendedName>
        <fullName evidence="1">Glyoxalase-like domain-containing protein</fullName>
    </recommendedName>
</protein>
<dbReference type="SUPFAM" id="SSF54593">
    <property type="entry name" value="Glyoxalase/Bleomycin resistance protein/Dihydroxybiphenyl dioxygenase"/>
    <property type="match status" value="1"/>
</dbReference>
<dbReference type="EMBL" id="LAQL01000002">
    <property type="protein sequence ID" value="KLN62248.1"/>
    <property type="molecule type" value="Genomic_DNA"/>
</dbReference>